<sequence>MPPFSLDAVNNPPYSVLIHIEGQNEEIPRQGIDPATLQQIQAMIQAAVAAAIAQNQAQPGPPGPPGEDPILGQMVRLWARRKYMGQ</sequence>
<organism evidence="1 2">
    <name type="scientific">Glonium stellatum</name>
    <dbReference type="NCBI Taxonomy" id="574774"/>
    <lineage>
        <taxon>Eukaryota</taxon>
        <taxon>Fungi</taxon>
        <taxon>Dikarya</taxon>
        <taxon>Ascomycota</taxon>
        <taxon>Pezizomycotina</taxon>
        <taxon>Dothideomycetes</taxon>
        <taxon>Pleosporomycetidae</taxon>
        <taxon>Gloniales</taxon>
        <taxon>Gloniaceae</taxon>
        <taxon>Glonium</taxon>
    </lineage>
</organism>
<reference evidence="1 2" key="1">
    <citation type="journal article" date="2016" name="Nat. Commun.">
        <title>Ectomycorrhizal ecology is imprinted in the genome of the dominant symbiotic fungus Cenococcum geophilum.</title>
        <authorList>
            <consortium name="DOE Joint Genome Institute"/>
            <person name="Peter M."/>
            <person name="Kohler A."/>
            <person name="Ohm R.A."/>
            <person name="Kuo A."/>
            <person name="Krutzmann J."/>
            <person name="Morin E."/>
            <person name="Arend M."/>
            <person name="Barry K.W."/>
            <person name="Binder M."/>
            <person name="Choi C."/>
            <person name="Clum A."/>
            <person name="Copeland A."/>
            <person name="Grisel N."/>
            <person name="Haridas S."/>
            <person name="Kipfer T."/>
            <person name="LaButti K."/>
            <person name="Lindquist E."/>
            <person name="Lipzen A."/>
            <person name="Maire R."/>
            <person name="Meier B."/>
            <person name="Mihaltcheva S."/>
            <person name="Molinier V."/>
            <person name="Murat C."/>
            <person name="Poggeler S."/>
            <person name="Quandt C.A."/>
            <person name="Sperisen C."/>
            <person name="Tritt A."/>
            <person name="Tisserant E."/>
            <person name="Crous P.W."/>
            <person name="Henrissat B."/>
            <person name="Nehls U."/>
            <person name="Egli S."/>
            <person name="Spatafora J.W."/>
            <person name="Grigoriev I.V."/>
            <person name="Martin F.M."/>
        </authorList>
    </citation>
    <scope>NUCLEOTIDE SEQUENCE [LARGE SCALE GENOMIC DNA]</scope>
    <source>
        <strain evidence="1 2">CBS 207.34</strain>
    </source>
</reference>
<dbReference type="EMBL" id="KV750606">
    <property type="protein sequence ID" value="OCL04067.1"/>
    <property type="molecule type" value="Genomic_DNA"/>
</dbReference>
<accession>A0A8E2JNZ8</accession>
<dbReference type="Proteomes" id="UP000250140">
    <property type="component" value="Unassembled WGS sequence"/>
</dbReference>
<protein>
    <submittedName>
        <fullName evidence="1">Uncharacterized protein</fullName>
    </submittedName>
</protein>
<dbReference type="AlphaFoldDB" id="A0A8E2JNZ8"/>
<evidence type="ECO:0000313" key="1">
    <source>
        <dbReference type="EMBL" id="OCL04067.1"/>
    </source>
</evidence>
<keyword evidence="2" id="KW-1185">Reference proteome</keyword>
<gene>
    <name evidence="1" type="ORF">AOQ84DRAFT_380979</name>
</gene>
<name>A0A8E2JNZ8_9PEZI</name>
<evidence type="ECO:0000313" key="2">
    <source>
        <dbReference type="Proteomes" id="UP000250140"/>
    </source>
</evidence>
<proteinExistence type="predicted"/>